<dbReference type="Proteomes" id="UP000297245">
    <property type="component" value="Unassembled WGS sequence"/>
</dbReference>
<proteinExistence type="predicted"/>
<dbReference type="EMBL" id="ML179181">
    <property type="protein sequence ID" value="THU96222.1"/>
    <property type="molecule type" value="Genomic_DNA"/>
</dbReference>
<evidence type="ECO:0000313" key="3">
    <source>
        <dbReference type="Proteomes" id="UP000297245"/>
    </source>
</evidence>
<dbReference type="AlphaFoldDB" id="A0A4S8M2A3"/>
<protein>
    <submittedName>
        <fullName evidence="2">Uncharacterized protein</fullName>
    </submittedName>
</protein>
<name>A0A4S8M2A3_DENBC</name>
<evidence type="ECO:0000313" key="2">
    <source>
        <dbReference type="EMBL" id="THU96222.1"/>
    </source>
</evidence>
<organism evidence="2 3">
    <name type="scientific">Dendrothele bispora (strain CBS 962.96)</name>
    <dbReference type="NCBI Taxonomy" id="1314807"/>
    <lineage>
        <taxon>Eukaryota</taxon>
        <taxon>Fungi</taxon>
        <taxon>Dikarya</taxon>
        <taxon>Basidiomycota</taxon>
        <taxon>Agaricomycotina</taxon>
        <taxon>Agaricomycetes</taxon>
        <taxon>Agaricomycetidae</taxon>
        <taxon>Agaricales</taxon>
        <taxon>Agaricales incertae sedis</taxon>
        <taxon>Dendrothele</taxon>
    </lineage>
</organism>
<feature type="region of interest" description="Disordered" evidence="1">
    <location>
        <begin position="1"/>
        <end position="21"/>
    </location>
</feature>
<accession>A0A4S8M2A3</accession>
<keyword evidence="3" id="KW-1185">Reference proteome</keyword>
<gene>
    <name evidence="2" type="ORF">K435DRAFT_797463</name>
</gene>
<evidence type="ECO:0000256" key="1">
    <source>
        <dbReference type="SAM" id="MobiDB-lite"/>
    </source>
</evidence>
<reference evidence="2 3" key="1">
    <citation type="journal article" date="2019" name="Nat. Ecol. Evol.">
        <title>Megaphylogeny resolves global patterns of mushroom evolution.</title>
        <authorList>
            <person name="Varga T."/>
            <person name="Krizsan K."/>
            <person name="Foldi C."/>
            <person name="Dima B."/>
            <person name="Sanchez-Garcia M."/>
            <person name="Sanchez-Ramirez S."/>
            <person name="Szollosi G.J."/>
            <person name="Szarkandi J.G."/>
            <person name="Papp V."/>
            <person name="Albert L."/>
            <person name="Andreopoulos W."/>
            <person name="Angelini C."/>
            <person name="Antonin V."/>
            <person name="Barry K.W."/>
            <person name="Bougher N.L."/>
            <person name="Buchanan P."/>
            <person name="Buyck B."/>
            <person name="Bense V."/>
            <person name="Catcheside P."/>
            <person name="Chovatia M."/>
            <person name="Cooper J."/>
            <person name="Damon W."/>
            <person name="Desjardin D."/>
            <person name="Finy P."/>
            <person name="Geml J."/>
            <person name="Haridas S."/>
            <person name="Hughes K."/>
            <person name="Justo A."/>
            <person name="Karasinski D."/>
            <person name="Kautmanova I."/>
            <person name="Kiss B."/>
            <person name="Kocsube S."/>
            <person name="Kotiranta H."/>
            <person name="LaButti K.M."/>
            <person name="Lechner B.E."/>
            <person name="Liimatainen K."/>
            <person name="Lipzen A."/>
            <person name="Lukacs Z."/>
            <person name="Mihaltcheva S."/>
            <person name="Morgado L.N."/>
            <person name="Niskanen T."/>
            <person name="Noordeloos M.E."/>
            <person name="Ohm R.A."/>
            <person name="Ortiz-Santana B."/>
            <person name="Ovrebo C."/>
            <person name="Racz N."/>
            <person name="Riley R."/>
            <person name="Savchenko A."/>
            <person name="Shiryaev A."/>
            <person name="Soop K."/>
            <person name="Spirin V."/>
            <person name="Szebenyi C."/>
            <person name="Tomsovsky M."/>
            <person name="Tulloss R.E."/>
            <person name="Uehling J."/>
            <person name="Grigoriev I.V."/>
            <person name="Vagvolgyi C."/>
            <person name="Papp T."/>
            <person name="Martin F.M."/>
            <person name="Miettinen O."/>
            <person name="Hibbett D.S."/>
            <person name="Nagy L.G."/>
        </authorList>
    </citation>
    <scope>NUCLEOTIDE SEQUENCE [LARGE SCALE GENOMIC DNA]</scope>
    <source>
        <strain evidence="2 3">CBS 962.96</strain>
    </source>
</reference>
<sequence>MTLVGSTLTHSPRPTLGNTTVPSISMSTKLDTLQTEYSPMLPSLLSAHAKVPFGRRSSGPWHDSRRRRATLVLFVGFALMTGELAGSVYHRYANVSQIACLLVSVGFLWMAQSSNEEYEYNLTDCRFVSRFRVSFYVLNISAGNGVDTFKIPVYDCYYCLPSLQELKG</sequence>
<dbReference type="OrthoDB" id="268928at2759"/>